<name>A0ABQ8EZG0_9FUNG</name>
<keyword evidence="2" id="KW-1185">Reference proteome</keyword>
<reference evidence="1 2" key="1">
    <citation type="submission" date="2021-02" db="EMBL/GenBank/DDBJ databases">
        <title>Variation within the Batrachochytrium salamandrivorans European outbreak.</title>
        <authorList>
            <person name="Kelly M."/>
            <person name="Pasmans F."/>
            <person name="Shea T.P."/>
            <person name="Munoz J.F."/>
            <person name="Carranza S."/>
            <person name="Cuomo C.A."/>
            <person name="Martel A."/>
        </authorList>
    </citation>
    <scope>NUCLEOTIDE SEQUENCE [LARGE SCALE GENOMIC DNA]</scope>
    <source>
        <strain evidence="1 2">AMFP18/2</strain>
    </source>
</reference>
<comment type="caution">
    <text evidence="1">The sequence shown here is derived from an EMBL/GenBank/DDBJ whole genome shotgun (WGS) entry which is preliminary data.</text>
</comment>
<gene>
    <name evidence="1" type="ORF">BASA50_011087</name>
</gene>
<organism evidence="1 2">
    <name type="scientific">Batrachochytrium salamandrivorans</name>
    <dbReference type="NCBI Taxonomy" id="1357716"/>
    <lineage>
        <taxon>Eukaryota</taxon>
        <taxon>Fungi</taxon>
        <taxon>Fungi incertae sedis</taxon>
        <taxon>Chytridiomycota</taxon>
        <taxon>Chytridiomycota incertae sedis</taxon>
        <taxon>Chytridiomycetes</taxon>
        <taxon>Rhizophydiales</taxon>
        <taxon>Rhizophydiales incertae sedis</taxon>
        <taxon>Batrachochytrium</taxon>
    </lineage>
</organism>
<accession>A0ABQ8EZG0</accession>
<evidence type="ECO:0000313" key="2">
    <source>
        <dbReference type="Proteomes" id="UP001648503"/>
    </source>
</evidence>
<evidence type="ECO:0000313" key="1">
    <source>
        <dbReference type="EMBL" id="KAH6587785.1"/>
    </source>
</evidence>
<sequence length="399" mass="44220">MIAAISRGIIPHIHRHPLLRSSLVVGAATVLSRTIRNTATVAALASIRSAAAATTHSLQNQLLQDIKIDQLHSLCASLGIAVKNSNAELIDKIGLHMKKRRLAMAGNSTVDLRSNNRVKGSNGQSKKRHALIATLKRLCSSFGIPTLRRQDDLIIMIQDHLRRNPFLLSKNGTIPPQLLLNYDVSQSNPLTVDSLTQLSRDQIQIFSDICGIPYDFTEAEYASMIKNKLLDSASPLVGEDGMVSLQFTPKPPKQETSDIANRHVHIDRLEALSLSQLLALCRLLGFSNVKFKVQLLEELRLYLKSNPSAIAQDGKLIPGNESSISRGLIKRALSKPMYIHSLDASRRDDIRVICKSYGISKKISEEQLLKRFRLSLRQHPEVVRADGTIDLVTLAHLKK</sequence>
<dbReference type="EMBL" id="JAFCIX010000551">
    <property type="protein sequence ID" value="KAH6587785.1"/>
    <property type="molecule type" value="Genomic_DNA"/>
</dbReference>
<protein>
    <recommendedName>
        <fullName evidence="3">SAP domain-containing protein</fullName>
    </recommendedName>
</protein>
<proteinExistence type="predicted"/>
<evidence type="ECO:0008006" key="3">
    <source>
        <dbReference type="Google" id="ProtNLM"/>
    </source>
</evidence>
<dbReference type="Proteomes" id="UP001648503">
    <property type="component" value="Unassembled WGS sequence"/>
</dbReference>